<keyword evidence="4 5" id="KW-0269">Exonuclease</keyword>
<comment type="subunit">
    <text evidence="5">Heterooligomer composed of large and small subunits.</text>
</comment>
<dbReference type="NCBIfam" id="TIGR00237">
    <property type="entry name" value="xseA"/>
    <property type="match status" value="1"/>
</dbReference>
<evidence type="ECO:0000259" key="7">
    <source>
        <dbReference type="Pfam" id="PF02601"/>
    </source>
</evidence>
<dbReference type="OrthoDB" id="9802795at2"/>
<dbReference type="EMBL" id="MZGW01000001">
    <property type="protein sequence ID" value="OPJ56947.1"/>
    <property type="molecule type" value="Genomic_DNA"/>
</dbReference>
<evidence type="ECO:0000256" key="1">
    <source>
        <dbReference type="ARBA" id="ARBA00022490"/>
    </source>
</evidence>
<protein>
    <recommendedName>
        <fullName evidence="5">Exodeoxyribonuclease 7 large subunit</fullName>
        <ecNumber evidence="5">3.1.11.6</ecNumber>
    </recommendedName>
    <alternativeName>
        <fullName evidence="5">Exodeoxyribonuclease VII large subunit</fullName>
        <shortName evidence="5">Exonuclease VII large subunit</shortName>
    </alternativeName>
</protein>
<dbReference type="HAMAP" id="MF_00378">
    <property type="entry name" value="Exonuc_7_L"/>
    <property type="match status" value="1"/>
</dbReference>
<evidence type="ECO:0000256" key="3">
    <source>
        <dbReference type="ARBA" id="ARBA00022801"/>
    </source>
</evidence>
<dbReference type="Proteomes" id="UP000190140">
    <property type="component" value="Unassembled WGS sequence"/>
</dbReference>
<dbReference type="Pfam" id="PF02601">
    <property type="entry name" value="Exonuc_VII_L"/>
    <property type="match status" value="1"/>
</dbReference>
<dbReference type="STRING" id="29349.CLOTH_02290"/>
<evidence type="ECO:0000313" key="9">
    <source>
        <dbReference type="EMBL" id="OPJ56947.1"/>
    </source>
</evidence>
<feature type="domain" description="OB-fold nucleic acid binding" evidence="8">
    <location>
        <begin position="6"/>
        <end position="99"/>
    </location>
</feature>
<dbReference type="InterPro" id="IPR020579">
    <property type="entry name" value="Exonuc_VII_lsu_C"/>
</dbReference>
<evidence type="ECO:0000256" key="5">
    <source>
        <dbReference type="HAMAP-Rule" id="MF_00378"/>
    </source>
</evidence>
<dbReference type="InterPro" id="IPR025824">
    <property type="entry name" value="OB-fold_nuc-bd_dom"/>
</dbReference>
<name>A0A1V4IBN3_9FIRM</name>
<dbReference type="PANTHER" id="PTHR30008">
    <property type="entry name" value="EXODEOXYRIBONUCLEASE 7 LARGE SUBUNIT"/>
    <property type="match status" value="1"/>
</dbReference>
<dbReference type="GO" id="GO:0009318">
    <property type="term" value="C:exodeoxyribonuclease VII complex"/>
    <property type="evidence" value="ECO:0007669"/>
    <property type="project" value="UniProtKB-UniRule"/>
</dbReference>
<feature type="domain" description="Exonuclease VII large subunit C-terminal" evidence="7">
    <location>
        <begin position="123"/>
        <end position="343"/>
    </location>
</feature>
<keyword evidence="10" id="KW-1185">Reference proteome</keyword>
<evidence type="ECO:0000256" key="4">
    <source>
        <dbReference type="ARBA" id="ARBA00022839"/>
    </source>
</evidence>
<evidence type="ECO:0000256" key="6">
    <source>
        <dbReference type="RuleBase" id="RU004355"/>
    </source>
</evidence>
<accession>A0A1V4IBN3</accession>
<dbReference type="GO" id="GO:0003676">
    <property type="term" value="F:nucleic acid binding"/>
    <property type="evidence" value="ECO:0007669"/>
    <property type="project" value="InterPro"/>
</dbReference>
<dbReference type="InterPro" id="IPR003753">
    <property type="entry name" value="Exonuc_VII_L"/>
</dbReference>
<comment type="similarity">
    <text evidence="5 6">Belongs to the XseA family.</text>
</comment>
<organism evidence="9 10">
    <name type="scientific">Alkalithermobacter paradoxus</name>
    <dbReference type="NCBI Taxonomy" id="29349"/>
    <lineage>
        <taxon>Bacteria</taxon>
        <taxon>Bacillati</taxon>
        <taxon>Bacillota</taxon>
        <taxon>Clostridia</taxon>
        <taxon>Peptostreptococcales</taxon>
        <taxon>Tepidibacteraceae</taxon>
        <taxon>Alkalithermobacter</taxon>
    </lineage>
</organism>
<gene>
    <name evidence="5 9" type="primary">xseA</name>
    <name evidence="9" type="ORF">CLOTH_02290</name>
</gene>
<sequence>MKLKALSVTEANAYIKRILVNDPILYNLKLKGEISNYKMHSSGNAYFSLKDSNCKINCIMFKGKNANNIKLEDGMSVIASGYISIYEKDGAYQFYINSLEVEGLGNLYVEFIRLKEKLENEGLFDKSLKKDIPKISNNIGVITSPTGAVIRDIINVISRRYPKVNIKLYPVSVQGQKSPDEVVKAINFFNKYNNVDMIILARGGGSIEELWSFNDEKVARSIFSSNIPIISAIGHETDFTIADFVSDLRAPTPSAAAEVSVPSLVDIKYSLETIKHRLEKILKGNIDNSRFKLDSIKKRLDLTHPTYIIREKRILLDSINESIERIAQRNIKLRKDDLRLIGKNLYNLNPLAIMDRGYTLVKKENTLIKDPNVLNSGDKINIVFKNGDIDCIVDTINTNKEV</sequence>
<dbReference type="CDD" id="cd04489">
    <property type="entry name" value="ExoVII_LU_OBF"/>
    <property type="match status" value="1"/>
</dbReference>
<dbReference type="GO" id="GO:0008855">
    <property type="term" value="F:exodeoxyribonuclease VII activity"/>
    <property type="evidence" value="ECO:0007669"/>
    <property type="project" value="UniProtKB-UniRule"/>
</dbReference>
<comment type="caution">
    <text evidence="9">The sequence shown here is derived from an EMBL/GenBank/DDBJ whole genome shotgun (WGS) entry which is preliminary data.</text>
</comment>
<keyword evidence="2 5" id="KW-0540">Nuclease</keyword>
<dbReference type="RefSeq" id="WP_079410371.1">
    <property type="nucleotide sequence ID" value="NZ_MZGW01000001.1"/>
</dbReference>
<dbReference type="AlphaFoldDB" id="A0A1V4IBN3"/>
<evidence type="ECO:0000256" key="2">
    <source>
        <dbReference type="ARBA" id="ARBA00022722"/>
    </source>
</evidence>
<comment type="function">
    <text evidence="5">Bidirectionally degrades single-stranded DNA into large acid-insoluble oligonucleotides, which are then degraded further into small acid-soluble oligonucleotides.</text>
</comment>
<dbReference type="GO" id="GO:0005737">
    <property type="term" value="C:cytoplasm"/>
    <property type="evidence" value="ECO:0007669"/>
    <property type="project" value="UniProtKB-SubCell"/>
</dbReference>
<dbReference type="PANTHER" id="PTHR30008:SF0">
    <property type="entry name" value="EXODEOXYRIBONUCLEASE 7 LARGE SUBUNIT"/>
    <property type="match status" value="1"/>
</dbReference>
<keyword evidence="3 5" id="KW-0378">Hydrolase</keyword>
<evidence type="ECO:0000313" key="10">
    <source>
        <dbReference type="Proteomes" id="UP000190140"/>
    </source>
</evidence>
<evidence type="ECO:0000259" key="8">
    <source>
        <dbReference type="Pfam" id="PF13742"/>
    </source>
</evidence>
<proteinExistence type="inferred from homology"/>
<keyword evidence="1 5" id="KW-0963">Cytoplasm</keyword>
<reference evidence="9 10" key="1">
    <citation type="submission" date="2017-03" db="EMBL/GenBank/DDBJ databases">
        <title>Genome sequence of Clostridium thermoalcaliphilum DSM 7309.</title>
        <authorList>
            <person name="Poehlein A."/>
            <person name="Daniel R."/>
        </authorList>
    </citation>
    <scope>NUCLEOTIDE SEQUENCE [LARGE SCALE GENOMIC DNA]</scope>
    <source>
        <strain evidence="9 10">DSM 7309</strain>
    </source>
</reference>
<comment type="catalytic activity">
    <reaction evidence="5 6">
        <text>Exonucleolytic cleavage in either 5'- to 3'- or 3'- to 5'-direction to yield nucleoside 5'-phosphates.</text>
        <dbReference type="EC" id="3.1.11.6"/>
    </reaction>
</comment>
<dbReference type="GO" id="GO:0006308">
    <property type="term" value="P:DNA catabolic process"/>
    <property type="evidence" value="ECO:0007669"/>
    <property type="project" value="UniProtKB-UniRule"/>
</dbReference>
<comment type="subcellular location">
    <subcellularLocation>
        <location evidence="5 6">Cytoplasm</location>
    </subcellularLocation>
</comment>
<dbReference type="EC" id="3.1.11.6" evidence="5"/>
<dbReference type="Pfam" id="PF13742">
    <property type="entry name" value="tRNA_anti_2"/>
    <property type="match status" value="1"/>
</dbReference>